<dbReference type="InterPro" id="IPR030190">
    <property type="entry name" value="MacA_alpha-hairpin_sf"/>
</dbReference>
<reference evidence="10 11" key="1">
    <citation type="submission" date="2018-05" db="EMBL/GenBank/DDBJ databases">
        <title>Genomic Encyclopedia of Type Strains, Phase IV (KMG-IV): sequencing the most valuable type-strain genomes for metagenomic binning, comparative biology and taxonomic classification.</title>
        <authorList>
            <person name="Goeker M."/>
        </authorList>
    </citation>
    <scope>NUCLEOTIDE SEQUENCE [LARGE SCALE GENOMIC DNA]</scope>
    <source>
        <strain evidence="10 11">DSM 29661</strain>
    </source>
</reference>
<gene>
    <name evidence="10" type="ORF">DFR34_102131</name>
</gene>
<feature type="domain" description="Multidrug resistance protein MdtA-like barrel-sandwich hybrid" evidence="7">
    <location>
        <begin position="90"/>
        <end position="242"/>
    </location>
</feature>
<evidence type="ECO:0000256" key="4">
    <source>
        <dbReference type="ARBA" id="ARBA00023054"/>
    </source>
</evidence>
<evidence type="ECO:0000256" key="6">
    <source>
        <dbReference type="SAM" id="MobiDB-lite"/>
    </source>
</evidence>
<comment type="caution">
    <text evidence="10">The sequence shown here is derived from an EMBL/GenBank/DDBJ whole genome shotgun (WGS) entry which is preliminary data.</text>
</comment>
<dbReference type="Gene3D" id="2.40.50.100">
    <property type="match status" value="1"/>
</dbReference>
<keyword evidence="11" id="KW-1185">Reference proteome</keyword>
<dbReference type="AlphaFoldDB" id="A0A318KXK6"/>
<dbReference type="GO" id="GO:0019898">
    <property type="term" value="C:extrinsic component of membrane"/>
    <property type="evidence" value="ECO:0007669"/>
    <property type="project" value="InterPro"/>
</dbReference>
<feature type="domain" description="CusB-like beta-barrel" evidence="8">
    <location>
        <begin position="253"/>
        <end position="323"/>
    </location>
</feature>
<dbReference type="SUPFAM" id="SSF111369">
    <property type="entry name" value="HlyD-like secretion proteins"/>
    <property type="match status" value="1"/>
</dbReference>
<feature type="region of interest" description="Disordered" evidence="6">
    <location>
        <begin position="391"/>
        <end position="423"/>
    </location>
</feature>
<dbReference type="Gene3D" id="6.10.140.1990">
    <property type="match status" value="1"/>
</dbReference>
<dbReference type="GO" id="GO:1990281">
    <property type="term" value="C:efflux pump complex"/>
    <property type="evidence" value="ECO:0007669"/>
    <property type="project" value="TreeGrafter"/>
</dbReference>
<evidence type="ECO:0000313" key="10">
    <source>
        <dbReference type="EMBL" id="PXX81292.1"/>
    </source>
</evidence>
<proteinExistence type="inferred from homology"/>
<evidence type="ECO:0000256" key="2">
    <source>
        <dbReference type="ARBA" id="ARBA00009477"/>
    </source>
</evidence>
<dbReference type="Pfam" id="PF25967">
    <property type="entry name" value="RND-MFP_C"/>
    <property type="match status" value="1"/>
</dbReference>
<name>A0A318KXK6_9NEIS</name>
<dbReference type="Pfam" id="PF25954">
    <property type="entry name" value="Beta-barrel_RND_2"/>
    <property type="match status" value="1"/>
</dbReference>
<dbReference type="EMBL" id="QJKI01000002">
    <property type="protein sequence ID" value="PXX81292.1"/>
    <property type="molecule type" value="Genomic_DNA"/>
</dbReference>
<dbReference type="PANTHER" id="PTHR30469">
    <property type="entry name" value="MULTIDRUG RESISTANCE PROTEIN MDTA"/>
    <property type="match status" value="1"/>
</dbReference>
<dbReference type="InterPro" id="IPR006143">
    <property type="entry name" value="RND_pump_MFP"/>
</dbReference>
<dbReference type="Pfam" id="PF25917">
    <property type="entry name" value="BSH_RND"/>
    <property type="match status" value="1"/>
</dbReference>
<accession>A0A318KXK6</accession>
<protein>
    <submittedName>
        <fullName evidence="10">Macrolide-specific efflux system membrane fusion protein</fullName>
    </submittedName>
</protein>
<dbReference type="NCBIfam" id="TIGR01730">
    <property type="entry name" value="RND_mfp"/>
    <property type="match status" value="1"/>
</dbReference>
<dbReference type="InterPro" id="IPR058627">
    <property type="entry name" value="MdtA-like_C"/>
</dbReference>
<evidence type="ECO:0000259" key="7">
    <source>
        <dbReference type="Pfam" id="PF25917"/>
    </source>
</evidence>
<dbReference type="Gene3D" id="2.40.420.20">
    <property type="match status" value="1"/>
</dbReference>
<evidence type="ECO:0000256" key="3">
    <source>
        <dbReference type="ARBA" id="ARBA00022448"/>
    </source>
</evidence>
<dbReference type="Gene3D" id="2.40.30.170">
    <property type="match status" value="1"/>
</dbReference>
<dbReference type="InterPro" id="IPR058625">
    <property type="entry name" value="MdtA-like_BSH"/>
</dbReference>
<dbReference type="InterPro" id="IPR058792">
    <property type="entry name" value="Beta-barrel_RND_2"/>
</dbReference>
<dbReference type="PANTHER" id="PTHR30469:SF33">
    <property type="entry name" value="SLR1207 PROTEIN"/>
    <property type="match status" value="1"/>
</dbReference>
<keyword evidence="3" id="KW-0813">Transport</keyword>
<keyword evidence="4 5" id="KW-0175">Coiled coil</keyword>
<dbReference type="GO" id="GO:0030313">
    <property type="term" value="C:cell envelope"/>
    <property type="evidence" value="ECO:0007669"/>
    <property type="project" value="UniProtKB-SubCell"/>
</dbReference>
<evidence type="ECO:0000313" key="11">
    <source>
        <dbReference type="Proteomes" id="UP000247555"/>
    </source>
</evidence>
<evidence type="ECO:0000256" key="5">
    <source>
        <dbReference type="SAM" id="Coils"/>
    </source>
</evidence>
<dbReference type="Proteomes" id="UP000247555">
    <property type="component" value="Unassembled WGS sequence"/>
</dbReference>
<feature type="domain" description="Multidrug resistance protein MdtA-like C-terminal permuted SH3" evidence="9">
    <location>
        <begin position="336"/>
        <end position="393"/>
    </location>
</feature>
<comment type="subcellular location">
    <subcellularLocation>
        <location evidence="1">Cell envelope</location>
    </subcellularLocation>
</comment>
<organism evidence="10 11">
    <name type="scientific">Rivihabitans pingtungensis</name>
    <dbReference type="NCBI Taxonomy" id="1054498"/>
    <lineage>
        <taxon>Bacteria</taxon>
        <taxon>Pseudomonadati</taxon>
        <taxon>Pseudomonadota</taxon>
        <taxon>Betaproteobacteria</taxon>
        <taxon>Neisseriales</taxon>
        <taxon>Aquaspirillaceae</taxon>
        <taxon>Rivihabitans</taxon>
    </lineage>
</organism>
<dbReference type="GO" id="GO:0015562">
    <property type="term" value="F:efflux transmembrane transporter activity"/>
    <property type="evidence" value="ECO:0007669"/>
    <property type="project" value="TreeGrafter"/>
</dbReference>
<sequence>MALFQWSDAFRPGVWPGRTGEDGVKFPGKWPAWGWRGWGVVVMLLAAAGWWGWRQWSAAAQPGYVTQTVAVGTLEKVVTALGSVQPKDYVDVGTQVSGQLRELHVKIGDTVQKGQLLAEVDPTVYATRVAADKASLRDLQAQRARQASVLQLAEVQKKRTRELLALSAASQDAVDMADAAAAQARATLESLAAQIDKAESTLAGDEANLGYTKIYAPMDGVVVSQPVFKGQTVNSAQQAPTLMRVANLDVMTVNAQVAEADVPQLKPGMPVYFTTLGHAERRYQSRIRQILPTPEKVNDVVLFTVLIDIDNRARELMTSMTTQTFFVLGRAENLPVVPLSALRPLGEGGKLYGARVLTENGIERRQVKVALSSRTEAAIASGLAAGETLIVSDGRPRAGKAGGGKSNNPSAGARPPGPPGGPM</sequence>
<evidence type="ECO:0000256" key="1">
    <source>
        <dbReference type="ARBA" id="ARBA00004196"/>
    </source>
</evidence>
<dbReference type="GO" id="GO:1990961">
    <property type="term" value="P:xenobiotic detoxification by transmembrane export across the plasma membrane"/>
    <property type="evidence" value="ECO:0007669"/>
    <property type="project" value="InterPro"/>
</dbReference>
<comment type="similarity">
    <text evidence="2">Belongs to the membrane fusion protein (MFP) (TC 8.A.1) family.</text>
</comment>
<dbReference type="GO" id="GO:1990195">
    <property type="term" value="C:macrolide transmembrane transporter complex"/>
    <property type="evidence" value="ECO:0007669"/>
    <property type="project" value="InterPro"/>
</dbReference>
<evidence type="ECO:0000259" key="9">
    <source>
        <dbReference type="Pfam" id="PF25967"/>
    </source>
</evidence>
<feature type="coiled-coil region" evidence="5">
    <location>
        <begin position="181"/>
        <end position="208"/>
    </location>
</feature>
<evidence type="ECO:0000259" key="8">
    <source>
        <dbReference type="Pfam" id="PF25954"/>
    </source>
</evidence>